<feature type="transmembrane region" description="Helical" evidence="7">
    <location>
        <begin position="200"/>
        <end position="221"/>
    </location>
</feature>
<proteinExistence type="inferred from homology"/>
<feature type="transmembrane region" description="Helical" evidence="7">
    <location>
        <begin position="84"/>
        <end position="107"/>
    </location>
</feature>
<dbReference type="AlphaFoldDB" id="A0A1H9R1C0"/>
<feature type="transmembrane region" description="Helical" evidence="7">
    <location>
        <begin position="147"/>
        <end position="169"/>
    </location>
</feature>
<evidence type="ECO:0000313" key="9">
    <source>
        <dbReference type="EMBL" id="SER66514.1"/>
    </source>
</evidence>
<dbReference type="CDD" id="cd06261">
    <property type="entry name" value="TM_PBP2"/>
    <property type="match status" value="1"/>
</dbReference>
<comment type="similarity">
    <text evidence="7">Belongs to the binding-protein-dependent transport system permease family.</text>
</comment>
<reference evidence="9 10" key="1">
    <citation type="submission" date="2016-10" db="EMBL/GenBank/DDBJ databases">
        <authorList>
            <person name="de Groot N.N."/>
        </authorList>
    </citation>
    <scope>NUCLEOTIDE SEQUENCE [LARGE SCALE GENOMIC DNA]</scope>
    <source>
        <strain evidence="9 10">DSM 23042</strain>
    </source>
</reference>
<evidence type="ECO:0000256" key="5">
    <source>
        <dbReference type="ARBA" id="ARBA00022989"/>
    </source>
</evidence>
<keyword evidence="10" id="KW-1185">Reference proteome</keyword>
<dbReference type="OrthoDB" id="9786495at2"/>
<dbReference type="PANTHER" id="PTHR30151:SF41">
    <property type="entry name" value="ABC TRANSPORTER PERMEASE PROTEIN"/>
    <property type="match status" value="1"/>
</dbReference>
<keyword evidence="5 7" id="KW-1133">Transmembrane helix</keyword>
<accession>A0A1H9R1C0</accession>
<evidence type="ECO:0000256" key="3">
    <source>
        <dbReference type="ARBA" id="ARBA00022475"/>
    </source>
</evidence>
<feature type="transmembrane region" description="Helical" evidence="7">
    <location>
        <begin position="114"/>
        <end position="141"/>
    </location>
</feature>
<evidence type="ECO:0000256" key="1">
    <source>
        <dbReference type="ARBA" id="ARBA00004651"/>
    </source>
</evidence>
<dbReference type="Proteomes" id="UP000198885">
    <property type="component" value="Unassembled WGS sequence"/>
</dbReference>
<feature type="transmembrane region" description="Helical" evidence="7">
    <location>
        <begin position="31"/>
        <end position="51"/>
    </location>
</feature>
<gene>
    <name evidence="9" type="ORF">SAMN04490244_10283</name>
</gene>
<name>A0A1H9R1C0_9RHOB</name>
<feature type="transmembrane region" description="Helical" evidence="7">
    <location>
        <begin position="241"/>
        <end position="265"/>
    </location>
</feature>
<keyword evidence="2 7" id="KW-0813">Transport</keyword>
<protein>
    <submittedName>
        <fullName evidence="9">NitT/TauT family transport system permease protein</fullName>
    </submittedName>
</protein>
<evidence type="ECO:0000256" key="6">
    <source>
        <dbReference type="ARBA" id="ARBA00023136"/>
    </source>
</evidence>
<dbReference type="InterPro" id="IPR035906">
    <property type="entry name" value="MetI-like_sf"/>
</dbReference>
<evidence type="ECO:0000256" key="7">
    <source>
        <dbReference type="RuleBase" id="RU363032"/>
    </source>
</evidence>
<evidence type="ECO:0000313" key="10">
    <source>
        <dbReference type="Proteomes" id="UP000198885"/>
    </source>
</evidence>
<dbReference type="RefSeq" id="WP_092688481.1">
    <property type="nucleotide sequence ID" value="NZ_CBDDGO010000004.1"/>
</dbReference>
<organism evidence="9 10">
    <name type="scientific">Tranquillimonas rosea</name>
    <dbReference type="NCBI Taxonomy" id="641238"/>
    <lineage>
        <taxon>Bacteria</taxon>
        <taxon>Pseudomonadati</taxon>
        <taxon>Pseudomonadota</taxon>
        <taxon>Alphaproteobacteria</taxon>
        <taxon>Rhodobacterales</taxon>
        <taxon>Roseobacteraceae</taxon>
        <taxon>Tranquillimonas</taxon>
    </lineage>
</organism>
<feature type="domain" description="ABC transmembrane type-1" evidence="8">
    <location>
        <begin position="80"/>
        <end position="262"/>
    </location>
</feature>
<sequence>MADIPSPVTRPRQALGLGAGRVKDTLLSRSVVAPIAAVIVFLILWELLVWANGWPDYVMASPSDLPPAYASYWDLFLVMGWQTLWRTVVGLAVAVVFGVAVGMIMGFSRTMRDALYPLLVGFNAVPKATVVPIVALLFVGAHDFNTVLIAFMISFFPIAVSVSIGLSTLEPEYRDILRSLGASQATIFWKIALPKTLPEFFGALKVAVTLAFIGTNLMEIVSPHGRGLGALFDSGKTNSDYPLMFAVLIALAFLGIVLYYIVVALEKTFAGWAERSPT</sequence>
<dbReference type="STRING" id="641238.SAMN04490244_10283"/>
<dbReference type="GO" id="GO:0055085">
    <property type="term" value="P:transmembrane transport"/>
    <property type="evidence" value="ECO:0007669"/>
    <property type="project" value="InterPro"/>
</dbReference>
<keyword evidence="4 7" id="KW-0812">Transmembrane</keyword>
<keyword evidence="3" id="KW-1003">Cell membrane</keyword>
<dbReference type="PANTHER" id="PTHR30151">
    <property type="entry name" value="ALKANE SULFONATE ABC TRANSPORTER-RELATED, MEMBRANE SUBUNIT"/>
    <property type="match status" value="1"/>
</dbReference>
<evidence type="ECO:0000259" key="8">
    <source>
        <dbReference type="PROSITE" id="PS50928"/>
    </source>
</evidence>
<dbReference type="GO" id="GO:0005886">
    <property type="term" value="C:plasma membrane"/>
    <property type="evidence" value="ECO:0007669"/>
    <property type="project" value="UniProtKB-SubCell"/>
</dbReference>
<dbReference type="Gene3D" id="1.10.3720.10">
    <property type="entry name" value="MetI-like"/>
    <property type="match status" value="1"/>
</dbReference>
<evidence type="ECO:0000256" key="2">
    <source>
        <dbReference type="ARBA" id="ARBA00022448"/>
    </source>
</evidence>
<dbReference type="PROSITE" id="PS50928">
    <property type="entry name" value="ABC_TM1"/>
    <property type="match status" value="1"/>
</dbReference>
<keyword evidence="6 7" id="KW-0472">Membrane</keyword>
<comment type="subcellular location">
    <subcellularLocation>
        <location evidence="1 7">Cell membrane</location>
        <topology evidence="1 7">Multi-pass membrane protein</topology>
    </subcellularLocation>
</comment>
<dbReference type="InterPro" id="IPR000515">
    <property type="entry name" value="MetI-like"/>
</dbReference>
<evidence type="ECO:0000256" key="4">
    <source>
        <dbReference type="ARBA" id="ARBA00022692"/>
    </source>
</evidence>
<dbReference type="EMBL" id="FOGU01000002">
    <property type="protein sequence ID" value="SER66514.1"/>
    <property type="molecule type" value="Genomic_DNA"/>
</dbReference>
<dbReference type="Pfam" id="PF00528">
    <property type="entry name" value="BPD_transp_1"/>
    <property type="match status" value="1"/>
</dbReference>
<dbReference type="SUPFAM" id="SSF161098">
    <property type="entry name" value="MetI-like"/>
    <property type="match status" value="1"/>
</dbReference>